<name>A0A450XCL9_9GAMM</name>
<dbReference type="EMBL" id="CAADFO010000009">
    <property type="protein sequence ID" value="VFK24710.1"/>
    <property type="molecule type" value="Genomic_DNA"/>
</dbReference>
<evidence type="ECO:0000313" key="3">
    <source>
        <dbReference type="EMBL" id="VFK74938.1"/>
    </source>
</evidence>
<sequence>MDRHPPSGLIITDQEALGISLTRILRAVMDRNAQVFSITYAESPALLTPQRINDTDFLVLELFRDYPGGIRAEGLVLAERWMYRKPFLIVSPLHVSREIRCPGYWDTQAKDCLAQRIRYLISAPKECVKRFEQIKERFGRFLTLPPQH</sequence>
<gene>
    <name evidence="1" type="ORF">BECKMB1821G_GA0114241_100946</name>
    <name evidence="3" type="ORF">BECKMB1821H_GA0114242_101247</name>
    <name evidence="2" type="ORF">BECKMB1821I_GA0114274_10026</name>
</gene>
<organism evidence="2">
    <name type="scientific">Candidatus Kentrum sp. MB</name>
    <dbReference type="NCBI Taxonomy" id="2138164"/>
    <lineage>
        <taxon>Bacteria</taxon>
        <taxon>Pseudomonadati</taxon>
        <taxon>Pseudomonadota</taxon>
        <taxon>Gammaproteobacteria</taxon>
        <taxon>Candidatus Kentrum</taxon>
    </lineage>
</organism>
<dbReference type="AlphaFoldDB" id="A0A450XCL9"/>
<dbReference type="EMBL" id="CAADGH010000012">
    <property type="protein sequence ID" value="VFK74938.1"/>
    <property type="molecule type" value="Genomic_DNA"/>
</dbReference>
<evidence type="ECO:0000313" key="2">
    <source>
        <dbReference type="EMBL" id="VFK27022.1"/>
    </source>
</evidence>
<accession>A0A450XCL9</accession>
<evidence type="ECO:0008006" key="4">
    <source>
        <dbReference type="Google" id="ProtNLM"/>
    </source>
</evidence>
<reference evidence="2" key="1">
    <citation type="submission" date="2019-02" db="EMBL/GenBank/DDBJ databases">
        <authorList>
            <person name="Gruber-Vodicka R. H."/>
            <person name="Seah K. B. B."/>
        </authorList>
    </citation>
    <scope>NUCLEOTIDE SEQUENCE</scope>
    <source>
        <strain evidence="1">BECK_BZ197</strain>
        <strain evidence="3">BECK_BZ198</strain>
        <strain evidence="2">BECK_BZ199</strain>
    </source>
</reference>
<proteinExistence type="predicted"/>
<protein>
    <recommendedName>
        <fullName evidence="4">Response regulatory domain-containing protein</fullName>
    </recommendedName>
</protein>
<evidence type="ECO:0000313" key="1">
    <source>
        <dbReference type="EMBL" id="VFK24710.1"/>
    </source>
</evidence>
<dbReference type="EMBL" id="CAADFQ010000002">
    <property type="protein sequence ID" value="VFK27022.1"/>
    <property type="molecule type" value="Genomic_DNA"/>
</dbReference>